<dbReference type="Proteomes" id="UP001500804">
    <property type="component" value="Unassembled WGS sequence"/>
</dbReference>
<reference evidence="2" key="1">
    <citation type="journal article" date="2019" name="Int. J. Syst. Evol. Microbiol.">
        <title>The Global Catalogue of Microorganisms (GCM) 10K type strain sequencing project: providing services to taxonomists for standard genome sequencing and annotation.</title>
        <authorList>
            <consortium name="The Broad Institute Genomics Platform"/>
            <consortium name="The Broad Institute Genome Sequencing Center for Infectious Disease"/>
            <person name="Wu L."/>
            <person name="Ma J."/>
        </authorList>
    </citation>
    <scope>NUCLEOTIDE SEQUENCE [LARGE SCALE GENOMIC DNA]</scope>
    <source>
        <strain evidence="2">JCM 18302</strain>
    </source>
</reference>
<dbReference type="RefSeq" id="WP_345604502.1">
    <property type="nucleotide sequence ID" value="NZ_BAABJO010000006.1"/>
</dbReference>
<keyword evidence="2" id="KW-1185">Reference proteome</keyword>
<gene>
    <name evidence="1" type="ORF">GCM10023320_18950</name>
</gene>
<name>A0ABP9NF69_9PSEU</name>
<accession>A0ABP9NF69</accession>
<sequence>MNWKQDSLLLADGLGREGAARAFLDDFAADAAQVGERVGEDTVSFVRVTADRTPIFGVASFTGFIVRGTPVLSGLGSALLS</sequence>
<dbReference type="Gene3D" id="3.40.50.1980">
    <property type="entry name" value="Nitrogenase molybdenum iron protein domain"/>
    <property type="match status" value="1"/>
</dbReference>
<evidence type="ECO:0000313" key="1">
    <source>
        <dbReference type="EMBL" id="GAA5117116.1"/>
    </source>
</evidence>
<comment type="caution">
    <text evidence="1">The sequence shown here is derived from an EMBL/GenBank/DDBJ whole genome shotgun (WGS) entry which is preliminary data.</text>
</comment>
<organism evidence="1 2">
    <name type="scientific">Pseudonocardia adelaidensis</name>
    <dbReference type="NCBI Taxonomy" id="648754"/>
    <lineage>
        <taxon>Bacteria</taxon>
        <taxon>Bacillati</taxon>
        <taxon>Actinomycetota</taxon>
        <taxon>Actinomycetes</taxon>
        <taxon>Pseudonocardiales</taxon>
        <taxon>Pseudonocardiaceae</taxon>
        <taxon>Pseudonocardia</taxon>
    </lineage>
</organism>
<proteinExistence type="predicted"/>
<dbReference type="SUPFAM" id="SSF53807">
    <property type="entry name" value="Helical backbone' metal receptor"/>
    <property type="match status" value="1"/>
</dbReference>
<dbReference type="EMBL" id="BAABJO010000006">
    <property type="protein sequence ID" value="GAA5117116.1"/>
    <property type="molecule type" value="Genomic_DNA"/>
</dbReference>
<protein>
    <submittedName>
        <fullName evidence="1">Uncharacterized protein</fullName>
    </submittedName>
</protein>
<evidence type="ECO:0000313" key="2">
    <source>
        <dbReference type="Proteomes" id="UP001500804"/>
    </source>
</evidence>